<dbReference type="STRING" id="45235.A0A2K3QMS6"/>
<keyword evidence="2" id="KW-1133">Transmembrane helix</keyword>
<proteinExistence type="predicted"/>
<keyword evidence="5" id="KW-1185">Reference proteome</keyword>
<feature type="region of interest" description="Disordered" evidence="1">
    <location>
        <begin position="257"/>
        <end position="285"/>
    </location>
</feature>
<feature type="chain" id="PRO_5014376104" evidence="3">
    <location>
        <begin position="17"/>
        <end position="285"/>
    </location>
</feature>
<dbReference type="Proteomes" id="UP000236621">
    <property type="component" value="Unassembled WGS sequence"/>
</dbReference>
<organism evidence="4 5">
    <name type="scientific">Tolypocladium capitatum</name>
    <dbReference type="NCBI Taxonomy" id="45235"/>
    <lineage>
        <taxon>Eukaryota</taxon>
        <taxon>Fungi</taxon>
        <taxon>Dikarya</taxon>
        <taxon>Ascomycota</taxon>
        <taxon>Pezizomycotina</taxon>
        <taxon>Sordariomycetes</taxon>
        <taxon>Hypocreomycetidae</taxon>
        <taxon>Hypocreales</taxon>
        <taxon>Ophiocordycipitaceae</taxon>
        <taxon>Tolypocladium</taxon>
    </lineage>
</organism>
<evidence type="ECO:0000256" key="1">
    <source>
        <dbReference type="SAM" id="MobiDB-lite"/>
    </source>
</evidence>
<accession>A0A2K3QMS6</accession>
<keyword evidence="3" id="KW-0732">Signal</keyword>
<comment type="caution">
    <text evidence="4">The sequence shown here is derived from an EMBL/GenBank/DDBJ whole genome shotgun (WGS) entry which is preliminary data.</text>
</comment>
<evidence type="ECO:0000256" key="3">
    <source>
        <dbReference type="SAM" id="SignalP"/>
    </source>
</evidence>
<dbReference type="EMBL" id="NRSZ01000200">
    <property type="protein sequence ID" value="PNY28846.1"/>
    <property type="molecule type" value="Genomic_DNA"/>
</dbReference>
<dbReference type="OrthoDB" id="4499262at2759"/>
<name>A0A2K3QMS6_9HYPO</name>
<evidence type="ECO:0000256" key="2">
    <source>
        <dbReference type="SAM" id="Phobius"/>
    </source>
</evidence>
<keyword evidence="2" id="KW-0812">Transmembrane</keyword>
<dbReference type="AlphaFoldDB" id="A0A2K3QMS6"/>
<evidence type="ECO:0000313" key="5">
    <source>
        <dbReference type="Proteomes" id="UP000236621"/>
    </source>
</evidence>
<feature type="transmembrane region" description="Helical" evidence="2">
    <location>
        <begin position="229"/>
        <end position="251"/>
    </location>
</feature>
<protein>
    <submittedName>
        <fullName evidence="4">Uncharacterized protein</fullName>
    </submittedName>
</protein>
<gene>
    <name evidence="4" type="ORF">TCAP_01233</name>
</gene>
<sequence>MKLLLVCIAGLASANAVERYASFPMTVEGLMPRYSVGRSTPLLKRDGKCGDGRHDCLDIKHGDQCCDNSSYCYVDKAGDPRCCPIGSNCVDDTICKSDKYQCKGTVTTSGVVKTGQDGCCGRRCPQTSYYLCAASLGGKCCPYGAECQAGGNCIAGRTPSNTALPTPAAGSCTASQTKCADGTGCCGQQQHCTRVSGTAYCAAGSPTNTNDKAVGGGVTDKGLSGGAKAGIGVAAAAAGSLLVGAVAWLCVSKRRQRRRGLERRGGGKPGHGLTQDRRGPNPASG</sequence>
<reference evidence="4 5" key="1">
    <citation type="submission" date="2017-08" db="EMBL/GenBank/DDBJ databases">
        <title>Harnessing the power of phylogenomics to disentangle the directionality and signatures of interkingdom host jumping in the parasitic fungal genus Tolypocladium.</title>
        <authorList>
            <person name="Quandt C.A."/>
            <person name="Patterson W."/>
            <person name="Spatafora J.W."/>
        </authorList>
    </citation>
    <scope>NUCLEOTIDE SEQUENCE [LARGE SCALE GENOMIC DNA]</scope>
    <source>
        <strain evidence="4 5">CBS 113982</strain>
    </source>
</reference>
<feature type="signal peptide" evidence="3">
    <location>
        <begin position="1"/>
        <end position="16"/>
    </location>
</feature>
<feature type="non-terminal residue" evidence="4">
    <location>
        <position position="285"/>
    </location>
</feature>
<keyword evidence="2" id="KW-0472">Membrane</keyword>
<evidence type="ECO:0000313" key="4">
    <source>
        <dbReference type="EMBL" id="PNY28846.1"/>
    </source>
</evidence>